<dbReference type="AlphaFoldDB" id="A0AAV4VJ11"/>
<protein>
    <recommendedName>
        <fullName evidence="4">Secreted protein</fullName>
    </recommendedName>
</protein>
<dbReference type="EMBL" id="BPLR01014618">
    <property type="protein sequence ID" value="GIY70033.1"/>
    <property type="molecule type" value="Genomic_DNA"/>
</dbReference>
<accession>A0AAV4VJ11</accession>
<evidence type="ECO:0008006" key="4">
    <source>
        <dbReference type="Google" id="ProtNLM"/>
    </source>
</evidence>
<comment type="caution">
    <text evidence="2">The sequence shown here is derived from an EMBL/GenBank/DDBJ whole genome shotgun (WGS) entry which is preliminary data.</text>
</comment>
<proteinExistence type="predicted"/>
<name>A0AAV4VJ11_CAEEX</name>
<gene>
    <name evidence="2" type="ORF">CEXT_476721</name>
</gene>
<keyword evidence="3" id="KW-1185">Reference proteome</keyword>
<evidence type="ECO:0000313" key="2">
    <source>
        <dbReference type="EMBL" id="GIY70033.1"/>
    </source>
</evidence>
<organism evidence="2 3">
    <name type="scientific">Caerostris extrusa</name>
    <name type="common">Bark spider</name>
    <name type="synonym">Caerostris bankana</name>
    <dbReference type="NCBI Taxonomy" id="172846"/>
    <lineage>
        <taxon>Eukaryota</taxon>
        <taxon>Metazoa</taxon>
        <taxon>Ecdysozoa</taxon>
        <taxon>Arthropoda</taxon>
        <taxon>Chelicerata</taxon>
        <taxon>Arachnida</taxon>
        <taxon>Araneae</taxon>
        <taxon>Araneomorphae</taxon>
        <taxon>Entelegynae</taxon>
        <taxon>Araneoidea</taxon>
        <taxon>Araneidae</taxon>
        <taxon>Caerostris</taxon>
    </lineage>
</organism>
<evidence type="ECO:0000256" key="1">
    <source>
        <dbReference type="SAM" id="SignalP"/>
    </source>
</evidence>
<reference evidence="2 3" key="1">
    <citation type="submission" date="2021-06" db="EMBL/GenBank/DDBJ databases">
        <title>Caerostris extrusa draft genome.</title>
        <authorList>
            <person name="Kono N."/>
            <person name="Arakawa K."/>
        </authorList>
    </citation>
    <scope>NUCLEOTIDE SEQUENCE [LARGE SCALE GENOMIC DNA]</scope>
</reference>
<evidence type="ECO:0000313" key="3">
    <source>
        <dbReference type="Proteomes" id="UP001054945"/>
    </source>
</evidence>
<feature type="signal peptide" evidence="1">
    <location>
        <begin position="1"/>
        <end position="18"/>
    </location>
</feature>
<keyword evidence="1" id="KW-0732">Signal</keyword>
<feature type="chain" id="PRO_5043539967" description="Secreted protein" evidence="1">
    <location>
        <begin position="19"/>
        <end position="73"/>
    </location>
</feature>
<sequence>MVMMVLVWVRPLFNTTTSATQAGFNLTTSTCLVSPIKGMSGTGEDTSSKIFSGVEGRHPLEGRRIARLSFLTP</sequence>
<dbReference type="Proteomes" id="UP001054945">
    <property type="component" value="Unassembled WGS sequence"/>
</dbReference>